<dbReference type="InterPro" id="IPR036291">
    <property type="entry name" value="NAD(P)-bd_dom_sf"/>
</dbReference>
<feature type="domain" description="CoA-binding" evidence="6">
    <location>
        <begin position="4"/>
        <end position="100"/>
    </location>
</feature>
<protein>
    <recommendedName>
        <fullName evidence="4">Succinate--CoA ligase [ADP-forming] subunit alpha</fullName>
        <ecNumber evidence="4">6.2.1.5</ecNumber>
    </recommendedName>
    <alternativeName>
        <fullName evidence="4">Succinyl-CoA synthetase subunit alpha</fullName>
        <shortName evidence="4">SCS-alpha</shortName>
    </alternativeName>
</protein>
<dbReference type="PATRIC" id="fig|270498.16.peg.2283"/>
<evidence type="ECO:0000256" key="3">
    <source>
        <dbReference type="ARBA" id="ARBA00060724"/>
    </source>
</evidence>
<evidence type="ECO:0000256" key="5">
    <source>
        <dbReference type="PIRSR" id="PIRSR001553-1"/>
    </source>
</evidence>
<dbReference type="SUPFAM" id="SSF51735">
    <property type="entry name" value="NAD(P)-binding Rossmann-fold domains"/>
    <property type="match status" value="1"/>
</dbReference>
<accession>A0A0M2NH21</accession>
<feature type="binding site" evidence="4">
    <location>
        <position position="159"/>
    </location>
    <ligand>
        <name>substrate</name>
        <note>ligand shared with subunit beta</note>
    </ligand>
</feature>
<evidence type="ECO:0000256" key="4">
    <source>
        <dbReference type="HAMAP-Rule" id="MF_01988"/>
    </source>
</evidence>
<comment type="caution">
    <text evidence="4">Lacks conserved residue(s) required for the propagation of feature annotation.</text>
</comment>
<feature type="binding site" evidence="4">
    <location>
        <begin position="17"/>
        <end position="20"/>
    </location>
    <ligand>
        <name>CoA</name>
        <dbReference type="ChEBI" id="CHEBI:57287"/>
    </ligand>
</feature>
<dbReference type="GO" id="GO:0004776">
    <property type="term" value="F:succinate-CoA ligase (GDP-forming) activity"/>
    <property type="evidence" value="ECO:0007669"/>
    <property type="project" value="TreeGrafter"/>
</dbReference>
<dbReference type="HAMAP" id="MF_01988">
    <property type="entry name" value="Succ_CoA_alpha"/>
    <property type="match status" value="1"/>
</dbReference>
<name>A0A0M2NH21_9FIRM</name>
<keyword evidence="4" id="KW-0816">Tricarboxylic acid cycle</keyword>
<organism evidence="7 8">
    <name type="scientific">Christensenella hongkongensis</name>
    <dbReference type="NCBI Taxonomy" id="270498"/>
    <lineage>
        <taxon>Bacteria</taxon>
        <taxon>Bacillati</taxon>
        <taxon>Bacillota</taxon>
        <taxon>Clostridia</taxon>
        <taxon>Christensenellales</taxon>
        <taxon>Christensenellaceae</taxon>
        <taxon>Christensenella</taxon>
    </lineage>
</organism>
<dbReference type="FunFam" id="3.40.50.720:FF:000277">
    <property type="entry name" value="Succinate--CoA ligase [ADP-forming] subunit alpha"/>
    <property type="match status" value="1"/>
</dbReference>
<dbReference type="UniPathway" id="UPA00223">
    <property type="reaction ID" value="UER00999"/>
</dbReference>
<dbReference type="SMART" id="SM00881">
    <property type="entry name" value="CoA_binding"/>
    <property type="match status" value="1"/>
</dbReference>
<dbReference type="GO" id="GO:0004775">
    <property type="term" value="F:succinate-CoA ligase (ADP-forming) activity"/>
    <property type="evidence" value="ECO:0007669"/>
    <property type="project" value="UniProtKB-UniRule"/>
</dbReference>
<dbReference type="GO" id="GO:0000166">
    <property type="term" value="F:nucleotide binding"/>
    <property type="evidence" value="ECO:0007669"/>
    <property type="project" value="UniProtKB-KW"/>
</dbReference>
<comment type="caution">
    <text evidence="7">The sequence shown here is derived from an EMBL/GenBank/DDBJ whole genome shotgun (WGS) entry which is preliminary data.</text>
</comment>
<keyword evidence="8" id="KW-1185">Reference proteome</keyword>
<dbReference type="InterPro" id="IPR005811">
    <property type="entry name" value="SUCC_ACL_C"/>
</dbReference>
<dbReference type="Gene3D" id="3.40.50.261">
    <property type="entry name" value="Succinyl-CoA synthetase domains"/>
    <property type="match status" value="1"/>
</dbReference>
<keyword evidence="1 4" id="KW-0436">Ligase</keyword>
<dbReference type="NCBIfam" id="NF004230">
    <property type="entry name" value="PRK05678.1"/>
    <property type="match status" value="1"/>
</dbReference>
<comment type="function">
    <text evidence="4">Succinyl-CoA synthetase functions in the citric acid cycle (TCA), coupling the hydrolysis of succinyl-CoA to the synthesis of either ATP or GTP and thus represents the only step of substrate-level phosphorylation in the TCA. The alpha subunit of the enzyme binds the substrates coenzyme A and phosphate, while succinate binding and nucleotide specificity is provided by the beta subunit.</text>
</comment>
<keyword evidence="2 4" id="KW-0547">Nucleotide-binding</keyword>
<comment type="subunit">
    <text evidence="4">Heterotetramer of two alpha and two beta subunits.</text>
</comment>
<dbReference type="RefSeq" id="WP_046444544.1">
    <property type="nucleotide sequence ID" value="NZ_CAUERS010000056.1"/>
</dbReference>
<dbReference type="AlphaFoldDB" id="A0A0M2NH21"/>
<dbReference type="GO" id="GO:0009361">
    <property type="term" value="C:succinate-CoA ligase complex (ADP-forming)"/>
    <property type="evidence" value="ECO:0007669"/>
    <property type="project" value="TreeGrafter"/>
</dbReference>
<dbReference type="PANTHER" id="PTHR11117">
    <property type="entry name" value="SUCCINYL-COA LIGASE SUBUNIT ALPHA"/>
    <property type="match status" value="1"/>
</dbReference>
<feature type="active site" description="Tele-phosphohistidine intermediate" evidence="4 5">
    <location>
        <position position="247"/>
    </location>
</feature>
<dbReference type="OrthoDB" id="9807196at2"/>
<dbReference type="InterPro" id="IPR005810">
    <property type="entry name" value="CoA_lig_alpha"/>
</dbReference>
<reference evidence="7 8" key="1">
    <citation type="submission" date="2015-04" db="EMBL/GenBank/DDBJ databases">
        <title>Draft genome sequence of bacteremic isolate Catabacter hongkongensis type strain HKU16T.</title>
        <authorList>
            <person name="Lau S.K."/>
            <person name="Teng J.L."/>
            <person name="Huang Y."/>
            <person name="Curreem S.O."/>
            <person name="Tsui S.K."/>
            <person name="Woo P.C."/>
        </authorList>
    </citation>
    <scope>NUCLEOTIDE SEQUENCE [LARGE SCALE GENOMIC DNA]</scope>
    <source>
        <strain evidence="7 8">HKU16</strain>
    </source>
</reference>
<dbReference type="PANTHER" id="PTHR11117:SF2">
    <property type="entry name" value="SUCCINATE--COA LIGASE [ADP_GDP-FORMING] SUBUNIT ALPHA, MITOCHONDRIAL"/>
    <property type="match status" value="1"/>
</dbReference>
<dbReference type="Pfam" id="PF00549">
    <property type="entry name" value="Ligase_CoA"/>
    <property type="match status" value="1"/>
</dbReference>
<dbReference type="EC" id="6.2.1.5" evidence="4"/>
<dbReference type="GO" id="GO:0006099">
    <property type="term" value="P:tricarboxylic acid cycle"/>
    <property type="evidence" value="ECO:0007669"/>
    <property type="project" value="UniProtKB-UniRule"/>
</dbReference>
<proteinExistence type="inferred from homology"/>
<comment type="catalytic activity">
    <reaction evidence="4">
        <text>succinate + ATP + CoA = succinyl-CoA + ADP + phosphate</text>
        <dbReference type="Rhea" id="RHEA:17661"/>
        <dbReference type="ChEBI" id="CHEBI:30031"/>
        <dbReference type="ChEBI" id="CHEBI:30616"/>
        <dbReference type="ChEBI" id="CHEBI:43474"/>
        <dbReference type="ChEBI" id="CHEBI:57287"/>
        <dbReference type="ChEBI" id="CHEBI:57292"/>
        <dbReference type="ChEBI" id="CHEBI:456216"/>
        <dbReference type="EC" id="6.2.1.5"/>
    </reaction>
</comment>
<dbReference type="PIRSF" id="PIRSF001553">
    <property type="entry name" value="SucCS_alpha"/>
    <property type="match status" value="1"/>
</dbReference>
<dbReference type="Gene3D" id="3.40.50.720">
    <property type="entry name" value="NAD(P)-binding Rossmann-like Domain"/>
    <property type="match status" value="1"/>
</dbReference>
<comment type="similarity">
    <text evidence="3 4">Belongs to the succinate/malate CoA ligase alpha subunit family.</text>
</comment>
<feature type="binding site" evidence="4">
    <location>
        <position position="43"/>
    </location>
    <ligand>
        <name>CoA</name>
        <dbReference type="ChEBI" id="CHEBI:57287"/>
    </ligand>
</feature>
<evidence type="ECO:0000259" key="6">
    <source>
        <dbReference type="SMART" id="SM00881"/>
    </source>
</evidence>
<dbReference type="STRING" id="270498.CHK_2742"/>
<comment type="catalytic activity">
    <reaction evidence="4">
        <text>GTP + succinate + CoA = succinyl-CoA + GDP + phosphate</text>
        <dbReference type="Rhea" id="RHEA:22120"/>
        <dbReference type="ChEBI" id="CHEBI:30031"/>
        <dbReference type="ChEBI" id="CHEBI:37565"/>
        <dbReference type="ChEBI" id="CHEBI:43474"/>
        <dbReference type="ChEBI" id="CHEBI:57287"/>
        <dbReference type="ChEBI" id="CHEBI:57292"/>
        <dbReference type="ChEBI" id="CHEBI:58189"/>
    </reaction>
</comment>
<evidence type="ECO:0000313" key="8">
    <source>
        <dbReference type="Proteomes" id="UP000034076"/>
    </source>
</evidence>
<comment type="pathway">
    <text evidence="4">Carbohydrate metabolism; tricarboxylic acid cycle; succinate from succinyl-CoA (ligase route): step 1/1.</text>
</comment>
<dbReference type="InterPro" id="IPR003781">
    <property type="entry name" value="CoA-bd"/>
</dbReference>
<dbReference type="InterPro" id="IPR016102">
    <property type="entry name" value="Succinyl-CoA_synth-like"/>
</dbReference>
<sequence length="289" mass="30487">MSILIDKDTKLLVQGMTGREGSFHTQTMIDYGTNVVAGVTPGKGGTELMGVPVFNTVKEAVEKTGANASVVFVPAKFTPASVCEAVDAGVPVVMTISEHTPVHEMMKCYYIAREKGTRLFGPNSFGVISPGKCKAGFMPHKYFIEGNVGVMSRSATNCYETVMMMSQEGIGQSTCVGIGGDMIPGSTFIDLLPDFEEDEETEAIVMIGEIGGSEEELAAEYIKKYVTKPVIALIAGKNAPKGKNMGHAGAIVSADGTGSAQSKESALLDAGAYIAESTSHIVELLKKIL</sequence>
<gene>
    <name evidence="4" type="primary">sucD</name>
    <name evidence="7" type="ORF">CHK_2742</name>
</gene>
<dbReference type="PRINTS" id="PR01798">
    <property type="entry name" value="SCOASYNTHASE"/>
</dbReference>
<dbReference type="Pfam" id="PF02629">
    <property type="entry name" value="CoA_binding"/>
    <property type="match status" value="1"/>
</dbReference>
<evidence type="ECO:0000313" key="7">
    <source>
        <dbReference type="EMBL" id="KKI49722.1"/>
    </source>
</evidence>
<dbReference type="EMBL" id="LAYJ01000123">
    <property type="protein sequence ID" value="KKI49722.1"/>
    <property type="molecule type" value="Genomic_DNA"/>
</dbReference>
<dbReference type="NCBIfam" id="TIGR01019">
    <property type="entry name" value="sucCoAalpha"/>
    <property type="match status" value="1"/>
</dbReference>
<evidence type="ECO:0000256" key="2">
    <source>
        <dbReference type="ARBA" id="ARBA00022741"/>
    </source>
</evidence>
<dbReference type="SUPFAM" id="SSF52210">
    <property type="entry name" value="Succinyl-CoA synthetase domains"/>
    <property type="match status" value="1"/>
</dbReference>
<dbReference type="Proteomes" id="UP000034076">
    <property type="component" value="Unassembled WGS sequence"/>
</dbReference>
<evidence type="ECO:0000256" key="1">
    <source>
        <dbReference type="ARBA" id="ARBA00022598"/>
    </source>
</evidence>